<accession>A0ABP9ETN2</accession>
<organism evidence="4 5">
    <name type="scientific">Kitasatospora terrestris</name>
    <dbReference type="NCBI Taxonomy" id="258051"/>
    <lineage>
        <taxon>Bacteria</taxon>
        <taxon>Bacillati</taxon>
        <taxon>Actinomycetota</taxon>
        <taxon>Actinomycetes</taxon>
        <taxon>Kitasatosporales</taxon>
        <taxon>Streptomycetaceae</taxon>
        <taxon>Kitasatospora</taxon>
    </lineage>
</organism>
<dbReference type="InterPro" id="IPR001932">
    <property type="entry name" value="PPM-type_phosphatase-like_dom"/>
</dbReference>
<evidence type="ECO:0000313" key="4">
    <source>
        <dbReference type="EMBL" id="GAA4884986.1"/>
    </source>
</evidence>
<dbReference type="SUPFAM" id="SSF103473">
    <property type="entry name" value="MFS general substrate transporter"/>
    <property type="match status" value="1"/>
</dbReference>
<dbReference type="Gene3D" id="1.20.1250.20">
    <property type="entry name" value="MFS general substrate transporter like domains"/>
    <property type="match status" value="1"/>
</dbReference>
<dbReference type="InterPro" id="IPR036259">
    <property type="entry name" value="MFS_trans_sf"/>
</dbReference>
<protein>
    <recommendedName>
        <fullName evidence="3">PPM-type phosphatase domain-containing protein</fullName>
    </recommendedName>
</protein>
<feature type="transmembrane region" description="Helical" evidence="2">
    <location>
        <begin position="332"/>
        <end position="353"/>
    </location>
</feature>
<keyword evidence="1" id="KW-0378">Hydrolase</keyword>
<gene>
    <name evidence="4" type="ORF">GCM10023235_77460</name>
</gene>
<evidence type="ECO:0000313" key="5">
    <source>
        <dbReference type="Proteomes" id="UP001501752"/>
    </source>
</evidence>
<dbReference type="PANTHER" id="PTHR43156">
    <property type="entry name" value="STAGE II SPORULATION PROTEIN E-RELATED"/>
    <property type="match status" value="1"/>
</dbReference>
<feature type="transmembrane region" description="Helical" evidence="2">
    <location>
        <begin position="55"/>
        <end position="72"/>
    </location>
</feature>
<feature type="transmembrane region" description="Helical" evidence="2">
    <location>
        <begin position="142"/>
        <end position="162"/>
    </location>
</feature>
<dbReference type="Pfam" id="PF07228">
    <property type="entry name" value="SpoIIE"/>
    <property type="match status" value="1"/>
</dbReference>
<feature type="transmembrane region" description="Helical" evidence="2">
    <location>
        <begin position="110"/>
        <end position="130"/>
    </location>
</feature>
<feature type="transmembrane region" description="Helical" evidence="2">
    <location>
        <begin position="359"/>
        <end position="381"/>
    </location>
</feature>
<feature type="transmembrane region" description="Helical" evidence="2">
    <location>
        <begin position="481"/>
        <end position="499"/>
    </location>
</feature>
<keyword evidence="5" id="KW-1185">Reference proteome</keyword>
<reference evidence="5" key="1">
    <citation type="journal article" date="2019" name="Int. J. Syst. Evol. Microbiol.">
        <title>The Global Catalogue of Microorganisms (GCM) 10K type strain sequencing project: providing services to taxonomists for standard genome sequencing and annotation.</title>
        <authorList>
            <consortium name="The Broad Institute Genomics Platform"/>
            <consortium name="The Broad Institute Genome Sequencing Center for Infectious Disease"/>
            <person name="Wu L."/>
            <person name="Ma J."/>
        </authorList>
    </citation>
    <scope>NUCLEOTIDE SEQUENCE [LARGE SCALE GENOMIC DNA]</scope>
    <source>
        <strain evidence="5">JCM 13006</strain>
    </source>
</reference>
<dbReference type="Pfam" id="PF07690">
    <property type="entry name" value="MFS_1"/>
    <property type="match status" value="1"/>
</dbReference>
<keyword evidence="2" id="KW-0472">Membrane</keyword>
<keyword evidence="2" id="KW-0812">Transmembrane</keyword>
<evidence type="ECO:0000259" key="3">
    <source>
        <dbReference type="SMART" id="SM00331"/>
    </source>
</evidence>
<evidence type="ECO:0000256" key="2">
    <source>
        <dbReference type="SAM" id="Phobius"/>
    </source>
</evidence>
<feature type="transmembrane region" description="Helical" evidence="2">
    <location>
        <begin position="84"/>
        <end position="104"/>
    </location>
</feature>
<feature type="domain" description="PPM-type phosphatase" evidence="3">
    <location>
        <begin position="533"/>
        <end position="752"/>
    </location>
</feature>
<keyword evidence="2" id="KW-1133">Transmembrane helix</keyword>
<feature type="transmembrane region" description="Helical" evidence="2">
    <location>
        <begin position="234"/>
        <end position="250"/>
    </location>
</feature>
<dbReference type="SMART" id="SM00331">
    <property type="entry name" value="PP2C_SIG"/>
    <property type="match status" value="1"/>
</dbReference>
<proteinExistence type="predicted"/>
<dbReference type="RefSeq" id="WP_345701612.1">
    <property type="nucleotide sequence ID" value="NZ_BAABIS010000001.1"/>
</dbReference>
<feature type="transmembrane region" description="Helical" evidence="2">
    <location>
        <begin position="456"/>
        <end position="475"/>
    </location>
</feature>
<feature type="transmembrane region" description="Helical" evidence="2">
    <location>
        <begin position="305"/>
        <end position="325"/>
    </location>
</feature>
<dbReference type="InterPro" id="IPR052016">
    <property type="entry name" value="Bact_Sigma-Reg"/>
</dbReference>
<dbReference type="PANTHER" id="PTHR43156:SF2">
    <property type="entry name" value="STAGE II SPORULATION PROTEIN E"/>
    <property type="match status" value="1"/>
</dbReference>
<evidence type="ECO:0000256" key="1">
    <source>
        <dbReference type="ARBA" id="ARBA00022801"/>
    </source>
</evidence>
<dbReference type="InterPro" id="IPR011701">
    <property type="entry name" value="MFS"/>
</dbReference>
<dbReference type="InterPro" id="IPR036457">
    <property type="entry name" value="PPM-type-like_dom_sf"/>
</dbReference>
<feature type="transmembrane region" description="Helical" evidence="2">
    <location>
        <begin position="168"/>
        <end position="188"/>
    </location>
</feature>
<dbReference type="Proteomes" id="UP001501752">
    <property type="component" value="Unassembled WGS sequence"/>
</dbReference>
<feature type="transmembrane region" description="Helical" evidence="2">
    <location>
        <begin position="208"/>
        <end position="228"/>
    </location>
</feature>
<dbReference type="SUPFAM" id="SSF81606">
    <property type="entry name" value="PP2C-like"/>
    <property type="match status" value="1"/>
</dbReference>
<comment type="caution">
    <text evidence="4">The sequence shown here is derived from an EMBL/GenBank/DDBJ whole genome shotgun (WGS) entry which is preliminary data.</text>
</comment>
<feature type="transmembrane region" description="Helical" evidence="2">
    <location>
        <begin position="393"/>
        <end position="413"/>
    </location>
</feature>
<dbReference type="EMBL" id="BAABIS010000001">
    <property type="protein sequence ID" value="GAA4884986.1"/>
    <property type="molecule type" value="Genomic_DNA"/>
</dbReference>
<dbReference type="Gene3D" id="3.60.40.10">
    <property type="entry name" value="PPM-type phosphatase domain"/>
    <property type="match status" value="1"/>
</dbReference>
<sequence>MAALAPLATRPDRPARPVIVALVLVATAYVMVPVLQAAALPVVRTAFGLTPSEVAGTKIAGVLTTVVTLFAAGRAGDVWGRRTVVLWALGALAAGCAVLTLAGNPWTYRIAHTVVNAAIAAVFISCLAALPALNPPGRMTRVLGGWLALQSLAYLVATNLAPRSPSMLTLRLITAVGGLVVIAVLVTVRRTTPPGPRGGADARLDRPFVASLVAAVVLLAAGLLLAPVRSWTDPRVLALLTGSAATALAARLRARNRAAQRQEAVALPRKVAAMALAAGLAVGFTQVVLQVAVPLLTAAAGAGPARSALTVSAFGAGGALGCLLARRLRITALTGCTLGLPLAAVGLALLHFLPGAATAATVTGSVLVAVVGLGVMIAQVPQMAWFLAALPRASLGFSAALHPVSILLGTVAAQALPYTSVLSGSADTADAHELLWIGTGVVAVAALLIGRPTVALAVAAAAGLEYLLVLGLASQQHAEKPITVVIALLIGAGAGLLAWQRGRTSDRLARARATVGALQDAVLHPIPARLGRLHLAGLYQAATADTGIGGDFLEAVHTPYGTRILIGDVRGKGLEAVRTVTDLLGCFRSQAHETPDLGELVARMDRQLVRAAAARGDEELFATALLIEDRDGQDLHVVNCGHLAPLTVGPDGHREHDVPALLPLGLGLLGDDAPEPTTVPLADRDVLVLHTDGLSEARNSSGEFYPLAEGLAAAGATSRTTTPTALVRHLEQQVHDWTHHLTDDIAIIALTRHHPAD</sequence>
<feature type="transmembrane region" description="Helical" evidence="2">
    <location>
        <begin position="271"/>
        <end position="293"/>
    </location>
</feature>
<feature type="transmembrane region" description="Helical" evidence="2">
    <location>
        <begin position="18"/>
        <end position="43"/>
    </location>
</feature>
<name>A0ABP9ETN2_9ACTN</name>
<feature type="transmembrane region" description="Helical" evidence="2">
    <location>
        <begin position="433"/>
        <end position="449"/>
    </location>
</feature>